<dbReference type="SUPFAM" id="SSF48690">
    <property type="entry name" value="Epsilon subunit of mitochondrial F1F0-ATP synthase"/>
    <property type="match status" value="1"/>
</dbReference>
<dbReference type="AlphaFoldDB" id="A0AAV7P670"/>
<evidence type="ECO:0000256" key="10">
    <source>
        <dbReference type="ARBA" id="ARBA00023196"/>
    </source>
</evidence>
<dbReference type="Pfam" id="PF04627">
    <property type="entry name" value="ATP-synt_Eps"/>
    <property type="match status" value="1"/>
</dbReference>
<dbReference type="GO" id="GO:0045259">
    <property type="term" value="C:proton-transporting ATP synthase complex"/>
    <property type="evidence" value="ECO:0007669"/>
    <property type="project" value="UniProtKB-KW"/>
</dbReference>
<dbReference type="EMBL" id="JANPWB010000011">
    <property type="protein sequence ID" value="KAJ1123101.1"/>
    <property type="molecule type" value="Genomic_DNA"/>
</dbReference>
<keyword evidence="11" id="KW-0066">ATP synthesis</keyword>
<keyword evidence="10" id="KW-0139">CF(1)</keyword>
<dbReference type="GO" id="GO:0042776">
    <property type="term" value="P:proton motive force-driven mitochondrial ATP synthesis"/>
    <property type="evidence" value="ECO:0007669"/>
    <property type="project" value="TreeGrafter"/>
</dbReference>
<organism evidence="12 13">
    <name type="scientific">Pleurodeles waltl</name>
    <name type="common">Iberian ribbed newt</name>
    <dbReference type="NCBI Taxonomy" id="8319"/>
    <lineage>
        <taxon>Eukaryota</taxon>
        <taxon>Metazoa</taxon>
        <taxon>Chordata</taxon>
        <taxon>Craniata</taxon>
        <taxon>Vertebrata</taxon>
        <taxon>Euteleostomi</taxon>
        <taxon>Amphibia</taxon>
        <taxon>Batrachia</taxon>
        <taxon>Caudata</taxon>
        <taxon>Salamandroidea</taxon>
        <taxon>Salamandridae</taxon>
        <taxon>Pleurodelinae</taxon>
        <taxon>Pleurodeles</taxon>
    </lineage>
</organism>
<keyword evidence="4" id="KW-0375">Hydrogen ion transport</keyword>
<comment type="similarity">
    <text evidence="2">Belongs to the eukaryotic ATPase epsilon family.</text>
</comment>
<evidence type="ECO:0000256" key="1">
    <source>
        <dbReference type="ARBA" id="ARBA00004273"/>
    </source>
</evidence>
<reference evidence="12" key="1">
    <citation type="journal article" date="2022" name="bioRxiv">
        <title>Sequencing and chromosome-scale assembly of the giantPleurodeles waltlgenome.</title>
        <authorList>
            <person name="Brown T."/>
            <person name="Elewa A."/>
            <person name="Iarovenko S."/>
            <person name="Subramanian E."/>
            <person name="Araus A.J."/>
            <person name="Petzold A."/>
            <person name="Susuki M."/>
            <person name="Suzuki K.-i.T."/>
            <person name="Hayashi T."/>
            <person name="Toyoda A."/>
            <person name="Oliveira C."/>
            <person name="Osipova E."/>
            <person name="Leigh N.D."/>
            <person name="Simon A."/>
            <person name="Yun M.H."/>
        </authorList>
    </citation>
    <scope>NUCLEOTIDE SEQUENCE</scope>
    <source>
        <strain evidence="12">20211129_DDA</strain>
        <tissue evidence="12">Liver</tissue>
    </source>
</reference>
<evidence type="ECO:0000256" key="5">
    <source>
        <dbReference type="ARBA" id="ARBA00022792"/>
    </source>
</evidence>
<dbReference type="PANTHER" id="PTHR12448:SF0">
    <property type="entry name" value="ATP SYNTHASE SUBUNIT EPSILON, MITOCHONDRIAL"/>
    <property type="match status" value="1"/>
</dbReference>
<comment type="caution">
    <text evidence="12">The sequence shown here is derived from an EMBL/GenBank/DDBJ whole genome shotgun (WGS) entry which is preliminary data.</text>
</comment>
<protein>
    <recommendedName>
        <fullName evidence="14">ATP synthase subunit epsilon, mitochondrial</fullName>
    </recommendedName>
</protein>
<keyword evidence="8" id="KW-0496">Mitochondrion</keyword>
<dbReference type="GO" id="GO:0005743">
    <property type="term" value="C:mitochondrial inner membrane"/>
    <property type="evidence" value="ECO:0007669"/>
    <property type="project" value="UniProtKB-SubCell"/>
</dbReference>
<dbReference type="Gene3D" id="1.10.1620.20">
    <property type="entry name" value="ATP synthase, F1 complex, epsilon subunit superfamily, mitochondrial"/>
    <property type="match status" value="1"/>
</dbReference>
<keyword evidence="13" id="KW-1185">Reference proteome</keyword>
<keyword evidence="5" id="KW-0999">Mitochondrion inner membrane</keyword>
<evidence type="ECO:0000256" key="7">
    <source>
        <dbReference type="ARBA" id="ARBA00023065"/>
    </source>
</evidence>
<evidence type="ECO:0000256" key="11">
    <source>
        <dbReference type="ARBA" id="ARBA00023310"/>
    </source>
</evidence>
<sequence>MEGISTSFMSMPPDAQSDWLIMGLVSFTLGRDPPLARPPSQDPGTAAPTLVAKMVAYWRQAGLSYIRYSHICAKAVRAALKPEFKVEAEKAAVASVKVVKAKKQSS</sequence>
<dbReference type="PANTHER" id="PTHR12448">
    <property type="entry name" value="ATP SYNTHASE EPSILON CHAIN, MITOCHONDRIAL"/>
    <property type="match status" value="1"/>
</dbReference>
<keyword evidence="7" id="KW-0406">Ion transport</keyword>
<dbReference type="InterPro" id="IPR006721">
    <property type="entry name" value="ATP_synth_F1_esu_mt"/>
</dbReference>
<evidence type="ECO:0000256" key="9">
    <source>
        <dbReference type="ARBA" id="ARBA00023136"/>
    </source>
</evidence>
<dbReference type="Proteomes" id="UP001066276">
    <property type="component" value="Chromosome 7"/>
</dbReference>
<accession>A0AAV7P670</accession>
<gene>
    <name evidence="12" type="ORF">NDU88_001574</name>
</gene>
<evidence type="ECO:0000256" key="6">
    <source>
        <dbReference type="ARBA" id="ARBA00022990"/>
    </source>
</evidence>
<evidence type="ECO:0008006" key="14">
    <source>
        <dbReference type="Google" id="ProtNLM"/>
    </source>
</evidence>
<evidence type="ECO:0000313" key="12">
    <source>
        <dbReference type="EMBL" id="KAJ1123101.1"/>
    </source>
</evidence>
<evidence type="ECO:0000256" key="8">
    <source>
        <dbReference type="ARBA" id="ARBA00023128"/>
    </source>
</evidence>
<keyword evidence="9" id="KW-0472">Membrane</keyword>
<evidence type="ECO:0000256" key="2">
    <source>
        <dbReference type="ARBA" id="ARBA00009502"/>
    </source>
</evidence>
<name>A0AAV7P670_PLEWA</name>
<evidence type="ECO:0000256" key="3">
    <source>
        <dbReference type="ARBA" id="ARBA00022448"/>
    </source>
</evidence>
<dbReference type="InterPro" id="IPR036742">
    <property type="entry name" value="ATP_synth_F1_esu_sf_mt"/>
</dbReference>
<keyword evidence="3" id="KW-0813">Transport</keyword>
<dbReference type="GO" id="GO:0046933">
    <property type="term" value="F:proton-transporting ATP synthase activity, rotational mechanism"/>
    <property type="evidence" value="ECO:0007669"/>
    <property type="project" value="InterPro"/>
</dbReference>
<evidence type="ECO:0000256" key="4">
    <source>
        <dbReference type="ARBA" id="ARBA00022781"/>
    </source>
</evidence>
<evidence type="ECO:0000313" key="13">
    <source>
        <dbReference type="Proteomes" id="UP001066276"/>
    </source>
</evidence>
<comment type="subcellular location">
    <subcellularLocation>
        <location evidence="1">Mitochondrion inner membrane</location>
    </subcellularLocation>
</comment>
<keyword evidence="6" id="KW-0007">Acetylation</keyword>
<dbReference type="FunFam" id="1.10.1620.20:FF:000001">
    <property type="entry name" value="ATP synthase subunit epsilon, mitochondrial"/>
    <property type="match status" value="1"/>
</dbReference>
<dbReference type="CDD" id="cd12153">
    <property type="entry name" value="F1-ATPase_epsilon"/>
    <property type="match status" value="1"/>
</dbReference>
<proteinExistence type="inferred from homology"/>